<dbReference type="InterPro" id="IPR015943">
    <property type="entry name" value="WD40/YVTN_repeat-like_dom_sf"/>
</dbReference>
<evidence type="ECO:0000313" key="2">
    <source>
        <dbReference type="Proteomes" id="UP000581135"/>
    </source>
</evidence>
<proteinExistence type="predicted"/>
<evidence type="ECO:0000313" key="1">
    <source>
        <dbReference type="EMBL" id="MBB3066167.1"/>
    </source>
</evidence>
<reference evidence="1 2" key="1">
    <citation type="submission" date="2020-08" db="EMBL/GenBank/DDBJ databases">
        <title>Genomic Encyclopedia of Type Strains, Phase III (KMG-III): the genomes of soil and plant-associated and newly described type strains.</title>
        <authorList>
            <person name="Whitman W."/>
        </authorList>
    </citation>
    <scope>NUCLEOTIDE SEQUENCE [LARGE SCALE GENOMIC DNA]</scope>
    <source>
        <strain evidence="1 2">CECT 8803</strain>
    </source>
</reference>
<dbReference type="PANTHER" id="PTHR43739">
    <property type="entry name" value="XYLOGLUCANASE (EUROFUNG)"/>
    <property type="match status" value="1"/>
</dbReference>
<dbReference type="GO" id="GO:0010411">
    <property type="term" value="P:xyloglucan metabolic process"/>
    <property type="evidence" value="ECO:0007669"/>
    <property type="project" value="TreeGrafter"/>
</dbReference>
<keyword evidence="2" id="KW-1185">Reference proteome</keyword>
<dbReference type="RefSeq" id="WP_183416992.1">
    <property type="nucleotide sequence ID" value="NZ_JACHXA010000007.1"/>
</dbReference>
<dbReference type="EMBL" id="JACHXA010000007">
    <property type="protein sequence ID" value="MBB3066167.1"/>
    <property type="molecule type" value="Genomic_DNA"/>
</dbReference>
<comment type="caution">
    <text evidence="1">The sequence shown here is derived from an EMBL/GenBank/DDBJ whole genome shotgun (WGS) entry which is preliminary data.</text>
</comment>
<sequence length="366" mass="40565">MSDKLLLSTRKGLFTVKRDAGVWAVSDVDFLGDNVSLALVDPRDGCCYAALDHGHFGVKLHRRAKDRWAEIAVPTYPPKPDGHEEFDMWGRPLEWSTNRIWALESGGADEPGVLWCGTLPGGLFHSPDHGDSWDLVRPLWDHPLRKQWAGGGADLPGIHSICLDPTDSKRLWVAVSTGGIWFTEDAGKNWSQRGHGMRAEYVPPKLTHDPIAQDVHRLVLCPAAPWRMWVQHHNGIFVSSDEGQNFTEITNVEPSTFGFPVVVHPQDPDTAWFVPEIKDEKRIPKGGKLVVTRTRDGGKSFEALTKGLPQVHAYDLVYRHALAIDSSGDRLAFGSTTGGLWVSEDQGDSWRAVTNTLPPIYGVCFA</sequence>
<evidence type="ECO:0008006" key="3">
    <source>
        <dbReference type="Google" id="ProtNLM"/>
    </source>
</evidence>
<name>A0A839STI9_9PROT</name>
<gene>
    <name evidence="1" type="ORF">FHR98_002472</name>
</gene>
<dbReference type="Proteomes" id="UP000581135">
    <property type="component" value="Unassembled WGS sequence"/>
</dbReference>
<dbReference type="Gene3D" id="2.130.10.10">
    <property type="entry name" value="YVTN repeat-like/Quinoprotein amine dehydrogenase"/>
    <property type="match status" value="1"/>
</dbReference>
<dbReference type="InterPro" id="IPR052025">
    <property type="entry name" value="Xyloglucanase_GH74"/>
</dbReference>
<dbReference type="AlphaFoldDB" id="A0A839STI9"/>
<protein>
    <recommendedName>
        <fullName evidence="3">BNR/Asp-box repeat-containing protein</fullName>
    </recommendedName>
</protein>
<accession>A0A839STI9</accession>
<dbReference type="SUPFAM" id="SSF110296">
    <property type="entry name" value="Oligoxyloglucan reducing end-specific cellobiohydrolase"/>
    <property type="match status" value="1"/>
</dbReference>
<organism evidence="1 2">
    <name type="scientific">Limibacillus halophilus</name>
    <dbReference type="NCBI Taxonomy" id="1579333"/>
    <lineage>
        <taxon>Bacteria</taxon>
        <taxon>Pseudomonadati</taxon>
        <taxon>Pseudomonadota</taxon>
        <taxon>Alphaproteobacteria</taxon>
        <taxon>Rhodospirillales</taxon>
        <taxon>Rhodovibrionaceae</taxon>
        <taxon>Limibacillus</taxon>
    </lineage>
</organism>
<dbReference type="PANTHER" id="PTHR43739:SF5">
    <property type="entry name" value="EXO-ALPHA-SIALIDASE"/>
    <property type="match status" value="1"/>
</dbReference>